<gene>
    <name evidence="1" type="ORF">RhiirA1_469315</name>
</gene>
<name>A0A2N0R896_9GLOM</name>
<organism evidence="1 2">
    <name type="scientific">Rhizophagus irregularis</name>
    <dbReference type="NCBI Taxonomy" id="588596"/>
    <lineage>
        <taxon>Eukaryota</taxon>
        <taxon>Fungi</taxon>
        <taxon>Fungi incertae sedis</taxon>
        <taxon>Mucoromycota</taxon>
        <taxon>Glomeromycotina</taxon>
        <taxon>Glomeromycetes</taxon>
        <taxon>Glomerales</taxon>
        <taxon>Glomeraceae</taxon>
        <taxon>Rhizophagus</taxon>
    </lineage>
</organism>
<proteinExistence type="predicted"/>
<sequence>MLRDLTHNSCVFQKYGREINEEKENETVTPVKRKAIEKDKFSKKSKKNEKGKEQLEADEESFVVSTSISFNYSSISKIYLSEIVQNIIPNLNNVFPDEITNWLDFKQEVQKWQPESNKKYYKPIFRLRNITCEKDIWSATDANIFDTLTSLEQPIYFLDGCALKNIVGEPDFVLSNQNIVTLYNNEKEVREGPYAYSGDVTVYHPINQIYGYMCANKLIYGILSTYDQTWFLERGVVGEDHGWLHISDTITNSSTDPTLLKSVAYIIDLASKNRYAPFLEKPIMIADNVDEESDSSDKEQIGDSDFKYRGNLFPKNSNVITRKQNHQYLENSGKNLGIFPANLNNNSGKFEELIQPTNSS</sequence>
<dbReference type="VEuPathDB" id="FungiDB:RhiirA1_469315"/>
<evidence type="ECO:0000313" key="1">
    <source>
        <dbReference type="EMBL" id="PKC59523.1"/>
    </source>
</evidence>
<reference evidence="1 2" key="1">
    <citation type="submission" date="2017-10" db="EMBL/GenBank/DDBJ databases">
        <title>Extensive intraspecific genome diversity in a model arbuscular mycorrhizal fungus.</title>
        <authorList>
            <person name="Chen E.C.H."/>
            <person name="Morin E."/>
            <person name="Baudet D."/>
            <person name="Noel J."/>
            <person name="Ndikumana S."/>
            <person name="Charron P."/>
            <person name="St-Onge C."/>
            <person name="Giorgi J."/>
            <person name="Grigoriev I.V."/>
            <person name="Roux C."/>
            <person name="Martin F.M."/>
            <person name="Corradi N."/>
        </authorList>
    </citation>
    <scope>NUCLEOTIDE SEQUENCE [LARGE SCALE GENOMIC DNA]</scope>
    <source>
        <strain evidence="1 2">A1</strain>
    </source>
</reference>
<accession>A0A2N0R896</accession>
<dbReference type="VEuPathDB" id="FungiDB:RhiirFUN_004152"/>
<comment type="caution">
    <text evidence="1">The sequence shown here is derived from an EMBL/GenBank/DDBJ whole genome shotgun (WGS) entry which is preliminary data.</text>
</comment>
<dbReference type="AlphaFoldDB" id="A0A2N0R896"/>
<dbReference type="EMBL" id="LLXH01001314">
    <property type="protein sequence ID" value="PKC59523.1"/>
    <property type="molecule type" value="Genomic_DNA"/>
</dbReference>
<evidence type="ECO:0000313" key="2">
    <source>
        <dbReference type="Proteomes" id="UP000232688"/>
    </source>
</evidence>
<dbReference type="VEuPathDB" id="FungiDB:FUN_024557"/>
<reference evidence="1 2" key="2">
    <citation type="submission" date="2017-10" db="EMBL/GenBank/DDBJ databases">
        <title>Genome analyses suggest a sexual origin of heterokaryosis in a supposedly ancient asexual fungus.</title>
        <authorList>
            <person name="Corradi N."/>
            <person name="Sedzielewska K."/>
            <person name="Noel J."/>
            <person name="Charron P."/>
            <person name="Farinelli L."/>
            <person name="Marton T."/>
            <person name="Kruger M."/>
            <person name="Pelin A."/>
            <person name="Brachmann A."/>
            <person name="Corradi N."/>
        </authorList>
    </citation>
    <scope>NUCLEOTIDE SEQUENCE [LARGE SCALE GENOMIC DNA]</scope>
    <source>
        <strain evidence="1 2">A1</strain>
    </source>
</reference>
<dbReference type="Proteomes" id="UP000232688">
    <property type="component" value="Unassembled WGS sequence"/>
</dbReference>
<protein>
    <submittedName>
        <fullName evidence="1">Uncharacterized protein</fullName>
    </submittedName>
</protein>